<comment type="caution">
    <text evidence="1">The sequence shown here is derived from an EMBL/GenBank/DDBJ whole genome shotgun (WGS) entry which is preliminary data.</text>
</comment>
<accession>A0ABS4ITD0</accession>
<reference evidence="1 2" key="1">
    <citation type="submission" date="2021-03" db="EMBL/GenBank/DDBJ databases">
        <title>Genomic Encyclopedia of Type Strains, Phase IV (KMG-IV): sequencing the most valuable type-strain genomes for metagenomic binning, comparative biology and taxonomic classification.</title>
        <authorList>
            <person name="Goeker M."/>
        </authorList>
    </citation>
    <scope>NUCLEOTIDE SEQUENCE [LARGE SCALE GENOMIC DNA]</scope>
    <source>
        <strain evidence="1 2">DSM 26048</strain>
    </source>
</reference>
<gene>
    <name evidence="1" type="ORF">J2Z66_002425</name>
</gene>
<proteinExistence type="predicted"/>
<name>A0ABS4ITD0_9BACL</name>
<dbReference type="Proteomes" id="UP001519287">
    <property type="component" value="Unassembled WGS sequence"/>
</dbReference>
<protein>
    <submittedName>
        <fullName evidence="1">Uncharacterized protein</fullName>
    </submittedName>
</protein>
<evidence type="ECO:0000313" key="2">
    <source>
        <dbReference type="Proteomes" id="UP001519287"/>
    </source>
</evidence>
<sequence>MNNVAIGGIFSHVWYRDEKETVGFFHKNLRMISITLPIASIQTSANLRDEF</sequence>
<organism evidence="1 2">
    <name type="scientific">Paenibacillus eucommiae</name>
    <dbReference type="NCBI Taxonomy" id="1355755"/>
    <lineage>
        <taxon>Bacteria</taxon>
        <taxon>Bacillati</taxon>
        <taxon>Bacillota</taxon>
        <taxon>Bacilli</taxon>
        <taxon>Bacillales</taxon>
        <taxon>Paenibacillaceae</taxon>
        <taxon>Paenibacillus</taxon>
    </lineage>
</organism>
<evidence type="ECO:0000313" key="1">
    <source>
        <dbReference type="EMBL" id="MBP1990819.1"/>
    </source>
</evidence>
<dbReference type="EMBL" id="JAGGLB010000006">
    <property type="protein sequence ID" value="MBP1990819.1"/>
    <property type="molecule type" value="Genomic_DNA"/>
</dbReference>
<keyword evidence="2" id="KW-1185">Reference proteome</keyword>